<feature type="compositionally biased region" description="Acidic residues" evidence="1">
    <location>
        <begin position="379"/>
        <end position="388"/>
    </location>
</feature>
<feature type="compositionally biased region" description="Polar residues" evidence="1">
    <location>
        <begin position="78"/>
        <end position="92"/>
    </location>
</feature>
<proteinExistence type="predicted"/>
<dbReference type="EMBL" id="JAVRRT010000002">
    <property type="protein sequence ID" value="KAK5174402.1"/>
    <property type="molecule type" value="Genomic_DNA"/>
</dbReference>
<feature type="compositionally biased region" description="Polar residues" evidence="1">
    <location>
        <begin position="504"/>
        <end position="520"/>
    </location>
</feature>
<dbReference type="InterPro" id="IPR013860">
    <property type="entry name" value="AreA_GATA"/>
</dbReference>
<feature type="compositionally biased region" description="Polar residues" evidence="1">
    <location>
        <begin position="527"/>
        <end position="537"/>
    </location>
</feature>
<feature type="compositionally biased region" description="Low complexity" evidence="1">
    <location>
        <begin position="25"/>
        <end position="39"/>
    </location>
</feature>
<dbReference type="GO" id="GO:0007039">
    <property type="term" value="P:protein catabolic process in the vacuole"/>
    <property type="evidence" value="ECO:0007669"/>
    <property type="project" value="TreeGrafter"/>
</dbReference>
<feature type="region of interest" description="Disordered" evidence="1">
    <location>
        <begin position="378"/>
        <end position="541"/>
    </location>
</feature>
<dbReference type="GO" id="GO:0005773">
    <property type="term" value="C:vacuole"/>
    <property type="evidence" value="ECO:0007669"/>
    <property type="project" value="GOC"/>
</dbReference>
<feature type="compositionally biased region" description="Polar residues" evidence="1">
    <location>
        <begin position="472"/>
        <end position="481"/>
    </location>
</feature>
<dbReference type="GO" id="GO:0042149">
    <property type="term" value="P:cellular response to glucose starvation"/>
    <property type="evidence" value="ECO:0007669"/>
    <property type="project" value="TreeGrafter"/>
</dbReference>
<dbReference type="RefSeq" id="XP_064663071.1">
    <property type="nucleotide sequence ID" value="XM_064798744.1"/>
</dbReference>
<feature type="compositionally biased region" description="Polar residues" evidence="1">
    <location>
        <begin position="140"/>
        <end position="154"/>
    </location>
</feature>
<feature type="compositionally biased region" description="Low complexity" evidence="1">
    <location>
        <begin position="391"/>
        <end position="406"/>
    </location>
</feature>
<accession>A0AAV9PQ13</accession>
<keyword evidence="4" id="KW-1185">Reference proteome</keyword>
<evidence type="ECO:0000256" key="1">
    <source>
        <dbReference type="SAM" id="MobiDB-lite"/>
    </source>
</evidence>
<feature type="compositionally biased region" description="Acidic residues" evidence="1">
    <location>
        <begin position="493"/>
        <end position="502"/>
    </location>
</feature>
<dbReference type="PANTHER" id="PTHR28051:SF1">
    <property type="entry name" value="PROTEIN MTL1-RELATED"/>
    <property type="match status" value="1"/>
</dbReference>
<reference evidence="3 4" key="1">
    <citation type="submission" date="2023-08" db="EMBL/GenBank/DDBJ databases">
        <title>Black Yeasts Isolated from many extreme environments.</title>
        <authorList>
            <person name="Coleine C."/>
            <person name="Stajich J.E."/>
            <person name="Selbmann L."/>
        </authorList>
    </citation>
    <scope>NUCLEOTIDE SEQUENCE [LARGE SCALE GENOMIC DNA]</scope>
    <source>
        <strain evidence="3 4">CCFEE 5935</strain>
    </source>
</reference>
<dbReference type="Proteomes" id="UP001337655">
    <property type="component" value="Unassembled WGS sequence"/>
</dbReference>
<dbReference type="GeneID" id="89922830"/>
<feature type="compositionally biased region" description="Basic and acidic residues" evidence="1">
    <location>
        <begin position="119"/>
        <end position="132"/>
    </location>
</feature>
<protein>
    <submittedName>
        <fullName evidence="3">Protein phosphatase regulator</fullName>
    </submittedName>
</protein>
<dbReference type="PANTHER" id="PTHR28051">
    <property type="entry name" value="PROTEIN MTL1-RELATED"/>
    <property type="match status" value="1"/>
</dbReference>
<dbReference type="Pfam" id="PF08550">
    <property type="entry name" value="GATA_AreA"/>
    <property type="match status" value="1"/>
</dbReference>
<evidence type="ECO:0000313" key="3">
    <source>
        <dbReference type="EMBL" id="KAK5174402.1"/>
    </source>
</evidence>
<feature type="domain" description="Nitrogen regulatory protein areA GATA-like" evidence="2">
    <location>
        <begin position="187"/>
        <end position="214"/>
    </location>
</feature>
<gene>
    <name evidence="3" type="primary">REG1</name>
    <name evidence="3" type="ORF">LTR77_001482</name>
</gene>
<sequence length="599" mass="66042">MATKVLTPPKVDSQTFHQPRPRRSSPPSSTSLYISTSPPRHCSSPRQSSFTHSAEHLERVDSPSPTTSSLESSPQSSMLNFSHNSSLNSTPLTGGLSFEGSIGTPDEDIDFPNYGDFSGLKKDDSASTKSGDDDVDTPGISASTDTTRSDSPLHTPTVADDTAIKQQPSQHVDYLSHDWREEDIWASWRHIVSQRKVYGQRSRLENASWRTWAKSKYHLRTISPETLNWLKESDVTWLYGPLKPAQTHPITSNASTPQSHLSKSSSFVKKPILKKRSVSEVMLQKSLSTSSLVKQAAASVQAQATKSPRRGLNRVNSELSYAVNAPSQPPSREEIDYFSIRTGSAVSETPSDTKEKHIRFDERVEQCVAIDCKDPAYGDFDDEIEDDPQNSSLSESSSDEGLLMMSKSKRTPTGRERPKGRLSRTNSSQGKMIETIEATTLKYRTDSPDVPEQPPQPAQHHTFGSGWGSGALSHSPSQETLRPSRPSRNFLLVEDEEEDADADNSASWSFGASNPKSSLGASVKDAPSSSRNDNNFVLSDGYEGMQGMRRTESGMFMPIDEDEDDLVAAGLFGRVSETVNTVKDIGWVLWNSFSQRRDS</sequence>
<dbReference type="InterPro" id="IPR052292">
    <property type="entry name" value="Glucose_repression_reg"/>
</dbReference>
<feature type="region of interest" description="Disordered" evidence="1">
    <location>
        <begin position="1"/>
        <end position="169"/>
    </location>
</feature>
<name>A0AAV9PQ13_9PEZI</name>
<dbReference type="AlphaFoldDB" id="A0AAV9PQ13"/>
<evidence type="ECO:0000259" key="2">
    <source>
        <dbReference type="Pfam" id="PF08550"/>
    </source>
</evidence>
<comment type="caution">
    <text evidence="3">The sequence shown here is derived from an EMBL/GenBank/DDBJ whole genome shotgun (WGS) entry which is preliminary data.</text>
</comment>
<feature type="compositionally biased region" description="Low complexity" evidence="1">
    <location>
        <begin position="62"/>
        <end position="77"/>
    </location>
</feature>
<organism evidence="3 4">
    <name type="scientific">Saxophila tyrrhenica</name>
    <dbReference type="NCBI Taxonomy" id="1690608"/>
    <lineage>
        <taxon>Eukaryota</taxon>
        <taxon>Fungi</taxon>
        <taxon>Dikarya</taxon>
        <taxon>Ascomycota</taxon>
        <taxon>Pezizomycotina</taxon>
        <taxon>Dothideomycetes</taxon>
        <taxon>Dothideomycetidae</taxon>
        <taxon>Mycosphaerellales</taxon>
        <taxon>Extremaceae</taxon>
        <taxon>Saxophila</taxon>
    </lineage>
</organism>
<evidence type="ECO:0000313" key="4">
    <source>
        <dbReference type="Proteomes" id="UP001337655"/>
    </source>
</evidence>